<dbReference type="GO" id="GO:0007059">
    <property type="term" value="P:chromosome segregation"/>
    <property type="evidence" value="ECO:0007669"/>
    <property type="project" value="InterPro"/>
</dbReference>
<evidence type="ECO:0000313" key="3">
    <source>
        <dbReference type="Proteomes" id="UP000238350"/>
    </source>
</evidence>
<dbReference type="InterPro" id="IPR013218">
    <property type="entry name" value="Dsn1/Mis13"/>
</dbReference>
<protein>
    <recommendedName>
        <fullName evidence="4">Kinetochore protein mis13</fullName>
    </recommendedName>
</protein>
<gene>
    <name evidence="2" type="ORF">B9G98_00777</name>
</gene>
<proteinExistence type="predicted"/>
<comment type="caution">
    <text evidence="2">The sequence shown here is derived from an EMBL/GenBank/DDBJ whole genome shotgun (WGS) entry which is preliminary data.</text>
</comment>
<feature type="region of interest" description="Disordered" evidence="1">
    <location>
        <begin position="1"/>
        <end position="116"/>
    </location>
</feature>
<dbReference type="Proteomes" id="UP000238350">
    <property type="component" value="Unassembled WGS sequence"/>
</dbReference>
<name>A0A2T0FDW8_9ASCO</name>
<evidence type="ECO:0008006" key="4">
    <source>
        <dbReference type="Google" id="ProtNLM"/>
    </source>
</evidence>
<organism evidence="2 3">
    <name type="scientific">Wickerhamiella sorbophila</name>
    <dbReference type="NCBI Taxonomy" id="45607"/>
    <lineage>
        <taxon>Eukaryota</taxon>
        <taxon>Fungi</taxon>
        <taxon>Dikarya</taxon>
        <taxon>Ascomycota</taxon>
        <taxon>Saccharomycotina</taxon>
        <taxon>Dipodascomycetes</taxon>
        <taxon>Dipodascales</taxon>
        <taxon>Trichomonascaceae</taxon>
        <taxon>Wickerhamiella</taxon>
    </lineage>
</organism>
<dbReference type="AlphaFoldDB" id="A0A2T0FDW8"/>
<sequence>MSDASPPAKRMKGSMAFRLNAKTPTRTPDPNSPAMRALAAANGASPRPPGTQLLRHTIPSSPPRPRTADFSRGGNDTLPQNSYSNLSGLSSANTSRLARANKSRSSRNVSKIRDSSHLTPADHLAESSNLHFSLLDKVLPISDASSILSEDSAPESTAHSEQLHTQQARAMRGYNAGDVSMEALGYTFRAKTRLSRHYIQDVNSKLDSHEKLTQVLIWSLDRRVRHSQRKNNLAPSAAKELAMVTLSKLLVRLQTKELKLDWSDRPKDEPLPPPMRGRLNTLNERTLQGFITYRKALEAEYAEWPKVIAAYEQAISEAKQLHLATPEPRDPPRELSAAEQEIVKAADRMLANQTVPAKVSEAALARDAALEAVDSCRERAQAQDTTSLLKALTRER</sequence>
<dbReference type="GO" id="GO:0000444">
    <property type="term" value="C:MIS12/MIND type complex"/>
    <property type="evidence" value="ECO:0007669"/>
    <property type="project" value="InterPro"/>
</dbReference>
<dbReference type="EMBL" id="NDIQ01000001">
    <property type="protein sequence ID" value="PRT53157.1"/>
    <property type="molecule type" value="Genomic_DNA"/>
</dbReference>
<dbReference type="GeneID" id="36514526"/>
<dbReference type="GO" id="GO:0051301">
    <property type="term" value="P:cell division"/>
    <property type="evidence" value="ECO:0007669"/>
    <property type="project" value="InterPro"/>
</dbReference>
<reference evidence="2 3" key="1">
    <citation type="submission" date="2017-04" db="EMBL/GenBank/DDBJ databases">
        <title>Genome sequencing of [Candida] sorbophila.</title>
        <authorList>
            <person name="Ahn J.O."/>
        </authorList>
    </citation>
    <scope>NUCLEOTIDE SEQUENCE [LARGE SCALE GENOMIC DNA]</scope>
    <source>
        <strain evidence="2 3">DS02</strain>
    </source>
</reference>
<dbReference type="Pfam" id="PF08202">
    <property type="entry name" value="MIS13"/>
    <property type="match status" value="1"/>
</dbReference>
<keyword evidence="3" id="KW-1185">Reference proteome</keyword>
<feature type="compositionally biased region" description="Polar residues" evidence="1">
    <location>
        <begin position="77"/>
        <end position="96"/>
    </location>
</feature>
<accession>A0A2T0FDW8</accession>
<dbReference type="RefSeq" id="XP_024663103.1">
    <property type="nucleotide sequence ID" value="XM_024807335.1"/>
</dbReference>
<evidence type="ECO:0000313" key="2">
    <source>
        <dbReference type="EMBL" id="PRT53157.1"/>
    </source>
</evidence>
<evidence type="ECO:0000256" key="1">
    <source>
        <dbReference type="SAM" id="MobiDB-lite"/>
    </source>
</evidence>